<dbReference type="Proteomes" id="UP001500957">
    <property type="component" value="Unassembled WGS sequence"/>
</dbReference>
<comment type="catalytic activity">
    <reaction evidence="8">
        <text>ATP + H2O = ADP + phosphate + H(+)</text>
        <dbReference type="Rhea" id="RHEA:13065"/>
        <dbReference type="ChEBI" id="CHEBI:15377"/>
        <dbReference type="ChEBI" id="CHEBI:15378"/>
        <dbReference type="ChEBI" id="CHEBI:30616"/>
        <dbReference type="ChEBI" id="CHEBI:43474"/>
        <dbReference type="ChEBI" id="CHEBI:456216"/>
        <dbReference type="EC" id="5.6.2.4"/>
    </reaction>
</comment>
<evidence type="ECO:0000259" key="10">
    <source>
        <dbReference type="PROSITE" id="PS51198"/>
    </source>
</evidence>
<dbReference type="RefSeq" id="WP_344607253.1">
    <property type="nucleotide sequence ID" value="NZ_BAAAHE010000035.1"/>
</dbReference>
<organism evidence="11 12">
    <name type="scientific">Sporichthya brevicatena</name>
    <dbReference type="NCBI Taxonomy" id="171442"/>
    <lineage>
        <taxon>Bacteria</taxon>
        <taxon>Bacillati</taxon>
        <taxon>Actinomycetota</taxon>
        <taxon>Actinomycetes</taxon>
        <taxon>Sporichthyales</taxon>
        <taxon>Sporichthyaceae</taxon>
        <taxon>Sporichthya</taxon>
    </lineage>
</organism>
<dbReference type="Pfam" id="PF00580">
    <property type="entry name" value="UvrD-helicase"/>
    <property type="match status" value="1"/>
</dbReference>
<keyword evidence="4 9" id="KW-0067">ATP-binding</keyword>
<feature type="binding site" evidence="9">
    <location>
        <begin position="280"/>
        <end position="287"/>
    </location>
    <ligand>
        <name>ATP</name>
        <dbReference type="ChEBI" id="CHEBI:30616"/>
    </ligand>
</feature>
<comment type="caution">
    <text evidence="11">The sequence shown here is derived from an EMBL/GenBank/DDBJ whole genome shotgun (WGS) entry which is preliminary data.</text>
</comment>
<evidence type="ECO:0000256" key="1">
    <source>
        <dbReference type="ARBA" id="ARBA00022741"/>
    </source>
</evidence>
<evidence type="ECO:0000313" key="12">
    <source>
        <dbReference type="Proteomes" id="UP001500957"/>
    </source>
</evidence>
<evidence type="ECO:0000256" key="8">
    <source>
        <dbReference type="ARBA" id="ARBA00048988"/>
    </source>
</evidence>
<gene>
    <name evidence="11" type="ORF">GCM10009547_35770</name>
</gene>
<feature type="domain" description="UvrD-like helicase ATP-binding" evidence="10">
    <location>
        <begin position="259"/>
        <end position="560"/>
    </location>
</feature>
<reference evidence="11 12" key="1">
    <citation type="journal article" date="2019" name="Int. J. Syst. Evol. Microbiol.">
        <title>The Global Catalogue of Microorganisms (GCM) 10K type strain sequencing project: providing services to taxonomists for standard genome sequencing and annotation.</title>
        <authorList>
            <consortium name="The Broad Institute Genomics Platform"/>
            <consortium name="The Broad Institute Genome Sequencing Center for Infectious Disease"/>
            <person name="Wu L."/>
            <person name="Ma J."/>
        </authorList>
    </citation>
    <scope>NUCLEOTIDE SEQUENCE [LARGE SCALE GENOMIC DNA]</scope>
    <source>
        <strain evidence="11 12">JCM 10671</strain>
    </source>
</reference>
<dbReference type="EC" id="5.6.2.4" evidence="7"/>
<keyword evidence="3 9" id="KW-0347">Helicase</keyword>
<dbReference type="EMBL" id="BAAAHE010000035">
    <property type="protein sequence ID" value="GAA0628975.1"/>
    <property type="molecule type" value="Genomic_DNA"/>
</dbReference>
<evidence type="ECO:0000256" key="9">
    <source>
        <dbReference type="PROSITE-ProRule" id="PRU00560"/>
    </source>
</evidence>
<dbReference type="InterPro" id="IPR000212">
    <property type="entry name" value="DNA_helicase_UvrD/REP"/>
</dbReference>
<evidence type="ECO:0000256" key="6">
    <source>
        <dbReference type="ARBA" id="ARBA00034617"/>
    </source>
</evidence>
<evidence type="ECO:0000256" key="5">
    <source>
        <dbReference type="ARBA" id="ARBA00023235"/>
    </source>
</evidence>
<dbReference type="Gene3D" id="3.40.50.300">
    <property type="entry name" value="P-loop containing nucleotide triphosphate hydrolases"/>
    <property type="match status" value="2"/>
</dbReference>
<dbReference type="PANTHER" id="PTHR11070:SF45">
    <property type="entry name" value="DNA 3'-5' HELICASE"/>
    <property type="match status" value="1"/>
</dbReference>
<comment type="catalytic activity">
    <reaction evidence="6">
        <text>Couples ATP hydrolysis with the unwinding of duplex DNA by translocating in the 3'-5' direction.</text>
        <dbReference type="EC" id="5.6.2.4"/>
    </reaction>
</comment>
<evidence type="ECO:0000313" key="11">
    <source>
        <dbReference type="EMBL" id="GAA0628975.1"/>
    </source>
</evidence>
<dbReference type="SUPFAM" id="SSF52540">
    <property type="entry name" value="P-loop containing nucleoside triphosphate hydrolases"/>
    <property type="match status" value="1"/>
</dbReference>
<dbReference type="InterPro" id="IPR014017">
    <property type="entry name" value="DNA_helicase_UvrD-like_C"/>
</dbReference>
<evidence type="ECO:0000256" key="3">
    <source>
        <dbReference type="ARBA" id="ARBA00022806"/>
    </source>
</evidence>
<dbReference type="Pfam" id="PF13361">
    <property type="entry name" value="UvrD_C"/>
    <property type="match status" value="1"/>
</dbReference>
<dbReference type="InterPro" id="IPR027417">
    <property type="entry name" value="P-loop_NTPase"/>
</dbReference>
<evidence type="ECO:0000256" key="4">
    <source>
        <dbReference type="ARBA" id="ARBA00022840"/>
    </source>
</evidence>
<dbReference type="InterPro" id="IPR014016">
    <property type="entry name" value="UvrD-like_ATP-bd"/>
</dbReference>
<accession>A0ABN1H4R8</accession>
<evidence type="ECO:0000256" key="2">
    <source>
        <dbReference type="ARBA" id="ARBA00022801"/>
    </source>
</evidence>
<keyword evidence="11" id="KW-0269">Exonuclease</keyword>
<proteinExistence type="predicted"/>
<keyword evidence="11" id="KW-0540">Nuclease</keyword>
<sequence>MPQIVMAPSKGGDVDTSVKKQAFAFLEKLSTDDSLAGLHIEPIAGCIDERVRTGRVNDFWRAVLFKLQGHGKDAHYIYIGVWPHDEAIAIARKSRLSVNPVNGIAELITATDGAVPAAAPARPIQAPKAEAPPSLLGSRGFDLQSLVEDLGIDPDLARAALAATSEDEMLVLAETAVQWQGLALIDLASGTPLWTVKATLGLDTPVEPHPEPATPEQEDDALIAALQHPAARLQFALIEDNEELRRALEDGDFAAWRVFLHPEQRKYASQSYNGPFRLSGGAGTGKTVVLVHRARHLARQNPAARILLTTYTRTLAEAMDHALQRLDPTLPRASKLGDSGVYVTGIDAAARAVLVGAKDLAMDLESVLGVRSPVISGRTAQNAWAQAAATVPELPDELSSAAFLSAEYAMVVLPGRITTRDEYLTARRPGRGVALDRKKRIAVWAAIEAYRSGASIEGSIDFAEVPAVAAAHLDRTAGQSGTPRVDHVLVDEGQDLTPAHWQFLRALVAPGPNDLFIAEDAHQRIYGQSVVLGRYGIQIVGRSQRLRLNYRTTAENLRYAVGALSGAAFVDLEGEPEVADYRSARSGPAPRIIPCPSLTAELDKAAEEVSRWLAAGVEPEAIGLLVRDSHQATQLARGLDDRGVAVRVVEQGAPRPGRPLVMTMHRAKGMEFSRVLIAGANADLLPAEYLLKGLTDADRMDVLARERSLLYVAMTRARDELLITTSGSPSNLLPTTAVS</sequence>
<keyword evidence="1 9" id="KW-0547">Nucleotide-binding</keyword>
<keyword evidence="2 9" id="KW-0378">Hydrolase</keyword>
<name>A0ABN1H4R8_9ACTN</name>
<evidence type="ECO:0000256" key="7">
    <source>
        <dbReference type="ARBA" id="ARBA00034808"/>
    </source>
</evidence>
<dbReference type="GO" id="GO:0004527">
    <property type="term" value="F:exonuclease activity"/>
    <property type="evidence" value="ECO:0007669"/>
    <property type="project" value="UniProtKB-KW"/>
</dbReference>
<keyword evidence="5" id="KW-0413">Isomerase</keyword>
<dbReference type="PANTHER" id="PTHR11070">
    <property type="entry name" value="UVRD / RECB / PCRA DNA HELICASE FAMILY MEMBER"/>
    <property type="match status" value="1"/>
</dbReference>
<protein>
    <recommendedName>
        <fullName evidence="7">DNA 3'-5' helicase</fullName>
        <ecNumber evidence="7">5.6.2.4</ecNumber>
    </recommendedName>
</protein>
<dbReference type="PROSITE" id="PS51198">
    <property type="entry name" value="UVRD_HELICASE_ATP_BIND"/>
    <property type="match status" value="1"/>
</dbReference>
<keyword evidence="12" id="KW-1185">Reference proteome</keyword>